<dbReference type="SUPFAM" id="SSF47413">
    <property type="entry name" value="lambda repressor-like DNA-binding domains"/>
    <property type="match status" value="1"/>
</dbReference>
<dbReference type="PANTHER" id="PTHR46558:SF11">
    <property type="entry name" value="HTH-TYPE TRANSCRIPTIONAL REGULATOR XRE"/>
    <property type="match status" value="1"/>
</dbReference>
<dbReference type="Gene3D" id="1.10.260.40">
    <property type="entry name" value="lambda repressor-like DNA-binding domains"/>
    <property type="match status" value="1"/>
</dbReference>
<dbReference type="RefSeq" id="WP_038388866.1">
    <property type="nucleotide sequence ID" value="NZ_CP126031.1"/>
</dbReference>
<name>A0ABV4EQQ3_BRAEL</name>
<proteinExistence type="predicted"/>
<accession>A0ABV4EQQ3</accession>
<comment type="caution">
    <text evidence="3">The sequence shown here is derived from an EMBL/GenBank/DDBJ whole genome shotgun (WGS) entry which is preliminary data.</text>
</comment>
<dbReference type="InterPro" id="IPR010982">
    <property type="entry name" value="Lambda_DNA-bd_dom_sf"/>
</dbReference>
<dbReference type="InterPro" id="IPR001387">
    <property type="entry name" value="Cro/C1-type_HTH"/>
</dbReference>
<dbReference type="Proteomes" id="UP001565471">
    <property type="component" value="Unassembled WGS sequence"/>
</dbReference>
<dbReference type="CDD" id="cd00093">
    <property type="entry name" value="HTH_XRE"/>
    <property type="match status" value="1"/>
</dbReference>
<dbReference type="PANTHER" id="PTHR46558">
    <property type="entry name" value="TRACRIPTIONAL REGULATORY PROTEIN-RELATED-RELATED"/>
    <property type="match status" value="1"/>
</dbReference>
<evidence type="ECO:0000313" key="3">
    <source>
        <dbReference type="EMBL" id="MEY9313471.1"/>
    </source>
</evidence>
<dbReference type="Pfam" id="PF13560">
    <property type="entry name" value="HTH_31"/>
    <property type="match status" value="1"/>
</dbReference>
<reference evidence="3 4" key="1">
    <citation type="submission" date="2024-07" db="EMBL/GenBank/DDBJ databases">
        <title>Genomic Encyclopedia of Type Strains, Phase V (KMG-V): Genome sequencing to study the core and pangenomes of soil and plant-associated prokaryotes.</title>
        <authorList>
            <person name="Whitman W."/>
        </authorList>
    </citation>
    <scope>NUCLEOTIDE SEQUENCE [LARGE SCALE GENOMIC DNA]</scope>
    <source>
        <strain evidence="3 4">USDA 415</strain>
    </source>
</reference>
<evidence type="ECO:0000313" key="4">
    <source>
        <dbReference type="Proteomes" id="UP001565471"/>
    </source>
</evidence>
<keyword evidence="1" id="KW-0238">DNA-binding</keyword>
<dbReference type="EMBL" id="JBGBZA010000001">
    <property type="protein sequence ID" value="MEY9313471.1"/>
    <property type="molecule type" value="Genomic_DNA"/>
</dbReference>
<keyword evidence="4" id="KW-1185">Reference proteome</keyword>
<feature type="domain" description="HTH cro/C1-type" evidence="2">
    <location>
        <begin position="7"/>
        <end position="62"/>
    </location>
</feature>
<protein>
    <submittedName>
        <fullName evidence="3">Transcriptional regulator with XRE-family HTH domain</fullName>
    </submittedName>
</protein>
<dbReference type="PROSITE" id="PS50943">
    <property type="entry name" value="HTH_CROC1"/>
    <property type="match status" value="1"/>
</dbReference>
<gene>
    <name evidence="3" type="ORF">ABIF29_000270</name>
</gene>
<evidence type="ECO:0000256" key="1">
    <source>
        <dbReference type="ARBA" id="ARBA00023125"/>
    </source>
</evidence>
<sequence>MSFATRLKELRIARGQSLQQVADGVQTSKTHIWDMEQGNSANPSRELLERLATHFRVSVSDLIGENPNAESEPSELVALYRDLKSLSEKDRKTIEAVMRSLKSTKD</sequence>
<organism evidence="3 4">
    <name type="scientific">Bradyrhizobium elkanii</name>
    <dbReference type="NCBI Taxonomy" id="29448"/>
    <lineage>
        <taxon>Bacteria</taxon>
        <taxon>Pseudomonadati</taxon>
        <taxon>Pseudomonadota</taxon>
        <taxon>Alphaproteobacteria</taxon>
        <taxon>Hyphomicrobiales</taxon>
        <taxon>Nitrobacteraceae</taxon>
        <taxon>Bradyrhizobium</taxon>
    </lineage>
</organism>
<dbReference type="SMART" id="SM00530">
    <property type="entry name" value="HTH_XRE"/>
    <property type="match status" value="1"/>
</dbReference>
<evidence type="ECO:0000259" key="2">
    <source>
        <dbReference type="PROSITE" id="PS50943"/>
    </source>
</evidence>